<proteinExistence type="predicted"/>
<reference evidence="2 3" key="1">
    <citation type="submission" date="2014-03" db="EMBL/GenBank/DDBJ databases">
        <title>Draft genome of the hookworm Oesophagostomum dentatum.</title>
        <authorList>
            <person name="Mitreva M."/>
        </authorList>
    </citation>
    <scope>NUCLEOTIDE SEQUENCE [LARGE SCALE GENOMIC DNA]</scope>
    <source>
        <strain evidence="2 3">OD-Hann</strain>
    </source>
</reference>
<sequence length="168" mass="19545">MLHNKCRRLELPPNHPLKSVVSMTDPGPWCYIKRNGKIAAEKCFKACTGEPHEEKTPPPAKVQYGSKQVLKNYNDVLIENIRKYYRSYSWGDPAYYRWVRKFHFLRMRNNHRIVDSLAAHVLLSSKRSSCITKAKRRGAQGKRFLFAAHFHPTFGWLLKSGIQNGIFV</sequence>
<evidence type="ECO:0000313" key="3">
    <source>
        <dbReference type="Proteomes" id="UP000053660"/>
    </source>
</evidence>
<accession>A0A0B1TLZ7</accession>
<dbReference type="EMBL" id="KN549670">
    <property type="protein sequence ID" value="KHJ96435.1"/>
    <property type="molecule type" value="Genomic_DNA"/>
</dbReference>
<gene>
    <name evidence="2" type="ORF">OESDEN_03602</name>
</gene>
<dbReference type="InterPro" id="IPR058845">
    <property type="entry name" value="Kringle_2"/>
</dbReference>
<evidence type="ECO:0000313" key="2">
    <source>
        <dbReference type="EMBL" id="KHJ96435.1"/>
    </source>
</evidence>
<organism evidence="2 3">
    <name type="scientific">Oesophagostomum dentatum</name>
    <name type="common">Nodular worm</name>
    <dbReference type="NCBI Taxonomy" id="61180"/>
    <lineage>
        <taxon>Eukaryota</taxon>
        <taxon>Metazoa</taxon>
        <taxon>Ecdysozoa</taxon>
        <taxon>Nematoda</taxon>
        <taxon>Chromadorea</taxon>
        <taxon>Rhabditida</taxon>
        <taxon>Rhabditina</taxon>
        <taxon>Rhabditomorpha</taxon>
        <taxon>Strongyloidea</taxon>
        <taxon>Strongylidae</taxon>
        <taxon>Oesophagostomum</taxon>
    </lineage>
</organism>
<name>A0A0B1TLZ7_OESDE</name>
<feature type="domain" description="Kringle-like" evidence="1">
    <location>
        <begin position="1"/>
        <end position="49"/>
    </location>
</feature>
<dbReference type="AlphaFoldDB" id="A0A0B1TLZ7"/>
<evidence type="ECO:0000259" key="1">
    <source>
        <dbReference type="Pfam" id="PF25866"/>
    </source>
</evidence>
<dbReference type="Pfam" id="PF25866">
    <property type="entry name" value="Kringle_2"/>
    <property type="match status" value="1"/>
</dbReference>
<keyword evidence="3" id="KW-1185">Reference proteome</keyword>
<dbReference type="Proteomes" id="UP000053660">
    <property type="component" value="Unassembled WGS sequence"/>
</dbReference>
<protein>
    <recommendedName>
        <fullName evidence="1">Kringle-like domain-containing protein</fullName>
    </recommendedName>
</protein>
<dbReference type="OrthoDB" id="5858092at2759"/>